<accession>A0A371X3M3</accession>
<protein>
    <submittedName>
        <fullName evidence="2">DUF411 domain-containing protein</fullName>
    </submittedName>
</protein>
<feature type="signal peptide" evidence="1">
    <location>
        <begin position="1"/>
        <end position="22"/>
    </location>
</feature>
<dbReference type="RefSeq" id="WP_116625796.1">
    <property type="nucleotide sequence ID" value="NZ_QURN01000026.1"/>
</dbReference>
<evidence type="ECO:0000313" key="3">
    <source>
        <dbReference type="Proteomes" id="UP000262379"/>
    </source>
</evidence>
<dbReference type="Proteomes" id="UP000262379">
    <property type="component" value="Unassembled WGS sequence"/>
</dbReference>
<dbReference type="InterPro" id="IPR007332">
    <property type="entry name" value="DUF411"/>
</dbReference>
<feature type="chain" id="PRO_5016786577" evidence="1">
    <location>
        <begin position="23"/>
        <end position="147"/>
    </location>
</feature>
<comment type="caution">
    <text evidence="2">The sequence shown here is derived from an EMBL/GenBank/DDBJ whole genome shotgun (WGS) entry which is preliminary data.</text>
</comment>
<keyword evidence="1" id="KW-0732">Signal</keyword>
<reference evidence="3" key="1">
    <citation type="submission" date="2018-08" db="EMBL/GenBank/DDBJ databases">
        <authorList>
            <person name="Im W.T."/>
        </authorList>
    </citation>
    <scope>NUCLEOTIDE SEQUENCE [LARGE SCALE GENOMIC DNA]</scope>
    <source>
        <strain evidence="3">LA-28</strain>
    </source>
</reference>
<dbReference type="AlphaFoldDB" id="A0A371X3M3"/>
<gene>
    <name evidence="2" type="ORF">DY251_20635</name>
</gene>
<proteinExistence type="predicted"/>
<organism evidence="2 3">
    <name type="scientific">Mesorhizobium denitrificans</name>
    <dbReference type="NCBI Taxonomy" id="2294114"/>
    <lineage>
        <taxon>Bacteria</taxon>
        <taxon>Pseudomonadati</taxon>
        <taxon>Pseudomonadota</taxon>
        <taxon>Alphaproteobacteria</taxon>
        <taxon>Hyphomicrobiales</taxon>
        <taxon>Phyllobacteriaceae</taxon>
        <taxon>Mesorhizobium</taxon>
    </lineage>
</organism>
<keyword evidence="3" id="KW-1185">Reference proteome</keyword>
<sequence length="147" mass="15624">MRTMLKPVVLAALLIAAGAAYADESKDVTLYKSPLCGCCEGYADYLRDNGFTVTVKPTHDLVTMSREAGIPDDFQGCHLSMIDGYVVSGHVPVNTVRKLLSERPDIKGVTLPGMPLGSPGMSGAQEAPFEMLEITKSGTVGGIYAKE</sequence>
<dbReference type="EMBL" id="QURN01000026">
    <property type="protein sequence ID" value="RFC63827.1"/>
    <property type="molecule type" value="Genomic_DNA"/>
</dbReference>
<evidence type="ECO:0000313" key="2">
    <source>
        <dbReference type="EMBL" id="RFC63827.1"/>
    </source>
</evidence>
<evidence type="ECO:0000256" key="1">
    <source>
        <dbReference type="SAM" id="SignalP"/>
    </source>
</evidence>
<name>A0A371X3M3_9HYPH</name>
<dbReference type="Pfam" id="PF04214">
    <property type="entry name" value="DUF411"/>
    <property type="match status" value="1"/>
</dbReference>